<accession>A0A2K1IR86</accession>
<evidence type="ECO:0000313" key="3">
    <source>
        <dbReference type="EnsemblPlants" id="Pp3c21_8970V3.1"/>
    </source>
</evidence>
<dbReference type="Proteomes" id="UP000006727">
    <property type="component" value="Chromosome 21"/>
</dbReference>
<feature type="chain" id="PRO_5036042753" description="Peptidylprolyl isomerase" evidence="1">
    <location>
        <begin position="28"/>
        <end position="63"/>
    </location>
</feature>
<dbReference type="EnsemblPlants" id="Pp3c21_8970V3.1">
    <property type="protein sequence ID" value="Pp3c21_8970V3.1"/>
    <property type="gene ID" value="Pp3c21_8970"/>
</dbReference>
<reference evidence="2 4" key="2">
    <citation type="journal article" date="2018" name="Plant J.">
        <title>The Physcomitrella patens chromosome-scale assembly reveals moss genome structure and evolution.</title>
        <authorList>
            <person name="Lang D."/>
            <person name="Ullrich K.K."/>
            <person name="Murat F."/>
            <person name="Fuchs J."/>
            <person name="Jenkins J."/>
            <person name="Haas F.B."/>
            <person name="Piednoel M."/>
            <person name="Gundlach H."/>
            <person name="Van Bel M."/>
            <person name="Meyberg R."/>
            <person name="Vives C."/>
            <person name="Morata J."/>
            <person name="Symeonidi A."/>
            <person name="Hiss M."/>
            <person name="Muchero W."/>
            <person name="Kamisugi Y."/>
            <person name="Saleh O."/>
            <person name="Blanc G."/>
            <person name="Decker E.L."/>
            <person name="van Gessel N."/>
            <person name="Grimwood J."/>
            <person name="Hayes R.D."/>
            <person name="Graham S.W."/>
            <person name="Gunter L.E."/>
            <person name="McDaniel S.F."/>
            <person name="Hoernstein S.N.W."/>
            <person name="Larsson A."/>
            <person name="Li F.W."/>
            <person name="Perroud P.F."/>
            <person name="Phillips J."/>
            <person name="Ranjan P."/>
            <person name="Rokshar D.S."/>
            <person name="Rothfels C.J."/>
            <person name="Schneider L."/>
            <person name="Shu S."/>
            <person name="Stevenson D.W."/>
            <person name="Thummler F."/>
            <person name="Tillich M."/>
            <person name="Villarreal Aguilar J.C."/>
            <person name="Widiez T."/>
            <person name="Wong G.K."/>
            <person name="Wymore A."/>
            <person name="Zhang Y."/>
            <person name="Zimmer A.D."/>
            <person name="Quatrano R.S."/>
            <person name="Mayer K.F.X."/>
            <person name="Goodstein D."/>
            <person name="Casacuberta J.M."/>
            <person name="Vandepoele K."/>
            <person name="Reski R."/>
            <person name="Cuming A.C."/>
            <person name="Tuskan G.A."/>
            <person name="Maumus F."/>
            <person name="Salse J."/>
            <person name="Schmutz J."/>
            <person name="Rensing S.A."/>
        </authorList>
    </citation>
    <scope>NUCLEOTIDE SEQUENCE [LARGE SCALE GENOMIC DNA]</scope>
    <source>
        <strain evidence="3 4">cv. Gransden 2004</strain>
    </source>
</reference>
<proteinExistence type="predicted"/>
<dbReference type="AlphaFoldDB" id="A0A2K1IR86"/>
<name>A0A2K1IR86_PHYPA</name>
<evidence type="ECO:0000256" key="1">
    <source>
        <dbReference type="SAM" id="SignalP"/>
    </source>
</evidence>
<reference evidence="2 4" key="1">
    <citation type="journal article" date="2008" name="Science">
        <title>The Physcomitrella genome reveals evolutionary insights into the conquest of land by plants.</title>
        <authorList>
            <person name="Rensing S."/>
            <person name="Lang D."/>
            <person name="Zimmer A."/>
            <person name="Terry A."/>
            <person name="Salamov A."/>
            <person name="Shapiro H."/>
            <person name="Nishiyama T."/>
            <person name="Perroud P.-F."/>
            <person name="Lindquist E."/>
            <person name="Kamisugi Y."/>
            <person name="Tanahashi T."/>
            <person name="Sakakibara K."/>
            <person name="Fujita T."/>
            <person name="Oishi K."/>
            <person name="Shin-I T."/>
            <person name="Kuroki Y."/>
            <person name="Toyoda A."/>
            <person name="Suzuki Y."/>
            <person name="Hashimoto A."/>
            <person name="Yamaguchi K."/>
            <person name="Sugano A."/>
            <person name="Kohara Y."/>
            <person name="Fujiyama A."/>
            <person name="Anterola A."/>
            <person name="Aoki S."/>
            <person name="Ashton N."/>
            <person name="Barbazuk W.B."/>
            <person name="Barker E."/>
            <person name="Bennetzen J."/>
            <person name="Bezanilla M."/>
            <person name="Blankenship R."/>
            <person name="Cho S.H."/>
            <person name="Dutcher S."/>
            <person name="Estelle M."/>
            <person name="Fawcett J.A."/>
            <person name="Gundlach H."/>
            <person name="Hanada K."/>
            <person name="Heyl A."/>
            <person name="Hicks K.A."/>
            <person name="Hugh J."/>
            <person name="Lohr M."/>
            <person name="Mayer K."/>
            <person name="Melkozernov A."/>
            <person name="Murata T."/>
            <person name="Nelson D."/>
            <person name="Pils B."/>
            <person name="Prigge M."/>
            <person name="Reiss B."/>
            <person name="Renner T."/>
            <person name="Rombauts S."/>
            <person name="Rushton P."/>
            <person name="Sanderfoot A."/>
            <person name="Schween G."/>
            <person name="Shiu S.-H."/>
            <person name="Stueber K."/>
            <person name="Theodoulou F.L."/>
            <person name="Tu H."/>
            <person name="Van de Peer Y."/>
            <person name="Verrier P.J."/>
            <person name="Waters E."/>
            <person name="Wood A."/>
            <person name="Yang L."/>
            <person name="Cove D."/>
            <person name="Cuming A."/>
            <person name="Hasebe M."/>
            <person name="Lucas S."/>
            <person name="Mishler D.B."/>
            <person name="Reski R."/>
            <person name="Grigoriev I."/>
            <person name="Quatrano R.S."/>
            <person name="Boore J.L."/>
        </authorList>
    </citation>
    <scope>NUCLEOTIDE SEQUENCE [LARGE SCALE GENOMIC DNA]</scope>
    <source>
        <strain evidence="3 4">cv. Gransden 2004</strain>
    </source>
</reference>
<gene>
    <name evidence="2" type="ORF">PHYPA_025912</name>
</gene>
<protein>
    <recommendedName>
        <fullName evidence="5">Peptidylprolyl isomerase</fullName>
    </recommendedName>
</protein>
<dbReference type="InParanoid" id="A0A2K1IR86"/>
<organism evidence="2">
    <name type="scientific">Physcomitrium patens</name>
    <name type="common">Spreading-leaved earth moss</name>
    <name type="synonym">Physcomitrella patens</name>
    <dbReference type="NCBI Taxonomy" id="3218"/>
    <lineage>
        <taxon>Eukaryota</taxon>
        <taxon>Viridiplantae</taxon>
        <taxon>Streptophyta</taxon>
        <taxon>Embryophyta</taxon>
        <taxon>Bryophyta</taxon>
        <taxon>Bryophytina</taxon>
        <taxon>Bryopsida</taxon>
        <taxon>Funariidae</taxon>
        <taxon>Funariales</taxon>
        <taxon>Funariaceae</taxon>
        <taxon>Physcomitrium</taxon>
    </lineage>
</organism>
<feature type="signal peptide" evidence="1">
    <location>
        <begin position="1"/>
        <end position="27"/>
    </location>
</feature>
<dbReference type="Gramene" id="Pp3c21_8970V3.1">
    <property type="protein sequence ID" value="Pp3c21_8970V3.1"/>
    <property type="gene ID" value="Pp3c21_8970"/>
</dbReference>
<reference evidence="3" key="3">
    <citation type="submission" date="2020-12" db="UniProtKB">
        <authorList>
            <consortium name="EnsemblPlants"/>
        </authorList>
    </citation>
    <scope>IDENTIFICATION</scope>
</reference>
<evidence type="ECO:0000313" key="4">
    <source>
        <dbReference type="Proteomes" id="UP000006727"/>
    </source>
</evidence>
<dbReference type="EMBL" id="ABEU02000021">
    <property type="protein sequence ID" value="PNR31789.1"/>
    <property type="molecule type" value="Genomic_DNA"/>
</dbReference>
<evidence type="ECO:0000313" key="2">
    <source>
        <dbReference type="EMBL" id="PNR31789.1"/>
    </source>
</evidence>
<keyword evidence="4" id="KW-1185">Reference proteome</keyword>
<sequence>MRRRRFRALRKLSSDWFLPAAVLLASAMFCSDVVTSKSSERALEVKFKDTHEVKANKGACLSF</sequence>
<keyword evidence="1" id="KW-0732">Signal</keyword>
<evidence type="ECO:0008006" key="5">
    <source>
        <dbReference type="Google" id="ProtNLM"/>
    </source>
</evidence>